<dbReference type="RefSeq" id="WP_236332070.1">
    <property type="nucleotide sequence ID" value="NZ_JAKIJS010000001.1"/>
</dbReference>
<reference evidence="2 3" key="1">
    <citation type="submission" date="2022-01" db="EMBL/GenBank/DDBJ databases">
        <title>Alkalihalobacillus sp. EGI L200015, a novel bacterium isolated from a salt lake sediment.</title>
        <authorList>
            <person name="Gao L."/>
            <person name="Fang B.-Z."/>
            <person name="Li W.-J."/>
        </authorList>
    </citation>
    <scope>NUCLEOTIDE SEQUENCE [LARGE SCALE GENOMIC DNA]</scope>
    <source>
        <strain evidence="2 3">KCTC 12718</strain>
    </source>
</reference>
<feature type="domain" description="VOC" evidence="1">
    <location>
        <begin position="8"/>
        <end position="121"/>
    </location>
</feature>
<dbReference type="InterPro" id="IPR029068">
    <property type="entry name" value="Glyas_Bleomycin-R_OHBP_Dase"/>
</dbReference>
<gene>
    <name evidence="2" type="ORF">L2716_04175</name>
</gene>
<dbReference type="SUPFAM" id="SSF54593">
    <property type="entry name" value="Glyoxalase/Bleomycin resistance protein/Dihydroxybiphenyl dioxygenase"/>
    <property type="match status" value="1"/>
</dbReference>
<comment type="caution">
    <text evidence="2">The sequence shown here is derived from an EMBL/GenBank/DDBJ whole genome shotgun (WGS) entry which is preliminary data.</text>
</comment>
<evidence type="ECO:0000259" key="1">
    <source>
        <dbReference type="PROSITE" id="PS51819"/>
    </source>
</evidence>
<sequence>MKCLQIKRIHHIQICIPTGEENKARQFYSQILGLEEIEKPDALKANGGLWFTVADIELHIGTETHSGISKRHPAFEVENLDIIKKHFIEQNVSIKEETQIPGMKRFSFYDPFQNRIEFVELTSV</sequence>
<name>A0ABS9GZT3_9BACL</name>
<dbReference type="InterPro" id="IPR037523">
    <property type="entry name" value="VOC_core"/>
</dbReference>
<dbReference type="Proteomes" id="UP001649381">
    <property type="component" value="Unassembled WGS sequence"/>
</dbReference>
<dbReference type="Gene3D" id="3.10.180.10">
    <property type="entry name" value="2,3-Dihydroxybiphenyl 1,2-Dioxygenase, domain 1"/>
    <property type="match status" value="1"/>
</dbReference>
<dbReference type="InterPro" id="IPR004360">
    <property type="entry name" value="Glyas_Fos-R_dOase_dom"/>
</dbReference>
<dbReference type="PANTHER" id="PTHR39175">
    <property type="entry name" value="FAMILY PROTEIN, PUTATIVE (AFU_ORTHOLOGUE AFUA_3G15060)-RELATED"/>
    <property type="match status" value="1"/>
</dbReference>
<organism evidence="2 3">
    <name type="scientific">Pseudalkalibacillus berkeleyi</name>
    <dbReference type="NCBI Taxonomy" id="1069813"/>
    <lineage>
        <taxon>Bacteria</taxon>
        <taxon>Bacillati</taxon>
        <taxon>Bacillota</taxon>
        <taxon>Bacilli</taxon>
        <taxon>Bacillales</taxon>
        <taxon>Fictibacillaceae</taxon>
        <taxon>Pseudalkalibacillus</taxon>
    </lineage>
</organism>
<accession>A0ABS9GZT3</accession>
<evidence type="ECO:0000313" key="3">
    <source>
        <dbReference type="Proteomes" id="UP001649381"/>
    </source>
</evidence>
<proteinExistence type="predicted"/>
<dbReference type="PANTHER" id="PTHR39175:SF1">
    <property type="entry name" value="FAMILY PROTEIN, PUTATIVE (AFU_ORTHOLOGUE AFUA_3G15060)-RELATED"/>
    <property type="match status" value="1"/>
</dbReference>
<dbReference type="PROSITE" id="PS51819">
    <property type="entry name" value="VOC"/>
    <property type="match status" value="1"/>
</dbReference>
<evidence type="ECO:0000313" key="2">
    <source>
        <dbReference type="EMBL" id="MCF6136915.1"/>
    </source>
</evidence>
<dbReference type="EMBL" id="JAKIJS010000001">
    <property type="protein sequence ID" value="MCF6136915.1"/>
    <property type="molecule type" value="Genomic_DNA"/>
</dbReference>
<protein>
    <submittedName>
        <fullName evidence="2">VOC family protein</fullName>
    </submittedName>
</protein>
<dbReference type="Pfam" id="PF00903">
    <property type="entry name" value="Glyoxalase"/>
    <property type="match status" value="1"/>
</dbReference>
<keyword evidence="3" id="KW-1185">Reference proteome</keyword>